<gene>
    <name evidence="13 17" type="primary">yidC</name>
    <name evidence="17" type="ORF">ACFOEK_16770</name>
</gene>
<feature type="transmembrane region" description="Helical" evidence="13">
    <location>
        <begin position="439"/>
        <end position="461"/>
    </location>
</feature>
<protein>
    <recommendedName>
        <fullName evidence="3 13">Membrane protein insertase YidC</fullName>
    </recommendedName>
    <alternativeName>
        <fullName evidence="12 13">Foldase YidC</fullName>
    </alternativeName>
    <alternativeName>
        <fullName evidence="11 13">Membrane integrase YidC</fullName>
    </alternativeName>
    <alternativeName>
        <fullName evidence="13">Membrane protein YidC</fullName>
    </alternativeName>
</protein>
<organism evidence="17 18">
    <name type="scientific">Litoribrevibacter euphylliae</name>
    <dbReference type="NCBI Taxonomy" id="1834034"/>
    <lineage>
        <taxon>Bacteria</taxon>
        <taxon>Pseudomonadati</taxon>
        <taxon>Pseudomonadota</taxon>
        <taxon>Gammaproteobacteria</taxon>
        <taxon>Oceanospirillales</taxon>
        <taxon>Oceanospirillaceae</taxon>
        <taxon>Litoribrevibacter</taxon>
    </lineage>
</organism>
<dbReference type="RefSeq" id="WP_386722618.1">
    <property type="nucleotide sequence ID" value="NZ_JBHRSZ010000007.1"/>
</dbReference>
<evidence type="ECO:0000259" key="15">
    <source>
        <dbReference type="Pfam" id="PF02096"/>
    </source>
</evidence>
<comment type="caution">
    <text evidence="17">The sequence shown here is derived from an EMBL/GenBank/DDBJ whole genome shotgun (WGS) entry which is preliminary data.</text>
</comment>
<dbReference type="PRINTS" id="PR01900">
    <property type="entry name" value="YIDCPROTEIN"/>
</dbReference>
<name>A0ABV7HLZ2_9GAMM</name>
<dbReference type="Pfam" id="PF02096">
    <property type="entry name" value="60KD_IMP"/>
    <property type="match status" value="1"/>
</dbReference>
<dbReference type="InterPro" id="IPR028055">
    <property type="entry name" value="YidC/Oxa/ALB_C"/>
</dbReference>
<evidence type="ECO:0000256" key="3">
    <source>
        <dbReference type="ARBA" id="ARBA00015325"/>
    </source>
</evidence>
<evidence type="ECO:0000256" key="11">
    <source>
        <dbReference type="ARBA" id="ARBA00033245"/>
    </source>
</evidence>
<dbReference type="HAMAP" id="MF_01810">
    <property type="entry name" value="YidC_type1"/>
    <property type="match status" value="1"/>
</dbReference>
<evidence type="ECO:0000256" key="10">
    <source>
        <dbReference type="ARBA" id="ARBA00023186"/>
    </source>
</evidence>
<keyword evidence="9 13" id="KW-0472">Membrane</keyword>
<feature type="domain" description="Membrane insertase YidC/Oxa/ALB C-terminal" evidence="15">
    <location>
        <begin position="376"/>
        <end position="554"/>
    </location>
</feature>
<feature type="transmembrane region" description="Helical" evidence="13">
    <location>
        <begin position="520"/>
        <end position="540"/>
    </location>
</feature>
<dbReference type="PRINTS" id="PR00701">
    <property type="entry name" value="60KDINNERMP"/>
</dbReference>
<evidence type="ECO:0000256" key="4">
    <source>
        <dbReference type="ARBA" id="ARBA00022448"/>
    </source>
</evidence>
<proteinExistence type="inferred from homology"/>
<dbReference type="EMBL" id="JBHRSZ010000007">
    <property type="protein sequence ID" value="MFC3152692.1"/>
    <property type="molecule type" value="Genomic_DNA"/>
</dbReference>
<dbReference type="InterPro" id="IPR047196">
    <property type="entry name" value="YidC_ALB_C"/>
</dbReference>
<evidence type="ECO:0000256" key="14">
    <source>
        <dbReference type="SAM" id="MobiDB-lite"/>
    </source>
</evidence>
<keyword evidence="10 13" id="KW-0143">Chaperone</keyword>
<dbReference type="NCBIfam" id="NF002353">
    <property type="entry name" value="PRK01318.1-4"/>
    <property type="match status" value="1"/>
</dbReference>
<dbReference type="InterPro" id="IPR028053">
    <property type="entry name" value="Membr_insert_YidC_N"/>
</dbReference>
<dbReference type="Gene3D" id="2.70.98.90">
    <property type="match status" value="1"/>
</dbReference>
<dbReference type="NCBIfam" id="TIGR03592">
    <property type="entry name" value="yidC_oxa1_cterm"/>
    <property type="match status" value="1"/>
</dbReference>
<evidence type="ECO:0000256" key="6">
    <source>
        <dbReference type="ARBA" id="ARBA00022692"/>
    </source>
</evidence>
<evidence type="ECO:0000256" key="2">
    <source>
        <dbReference type="ARBA" id="ARBA00010527"/>
    </source>
</evidence>
<dbReference type="Proteomes" id="UP001595476">
    <property type="component" value="Unassembled WGS sequence"/>
</dbReference>
<evidence type="ECO:0000256" key="9">
    <source>
        <dbReference type="ARBA" id="ARBA00023136"/>
    </source>
</evidence>
<keyword evidence="18" id="KW-1185">Reference proteome</keyword>
<keyword evidence="8 13" id="KW-1133">Transmembrane helix</keyword>
<feature type="domain" description="Membrane insertase YidC N-terminal" evidence="16">
    <location>
        <begin position="87"/>
        <end position="365"/>
    </location>
</feature>
<keyword evidence="4 13" id="KW-0813">Transport</keyword>
<dbReference type="InterPro" id="IPR038221">
    <property type="entry name" value="YidC_periplasmic_sf"/>
</dbReference>
<feature type="transmembrane region" description="Helical" evidence="13">
    <location>
        <begin position="376"/>
        <end position="397"/>
    </location>
</feature>
<dbReference type="PANTHER" id="PTHR12428">
    <property type="entry name" value="OXA1"/>
    <property type="match status" value="1"/>
</dbReference>
<evidence type="ECO:0000256" key="1">
    <source>
        <dbReference type="ARBA" id="ARBA00004429"/>
    </source>
</evidence>
<evidence type="ECO:0000256" key="5">
    <source>
        <dbReference type="ARBA" id="ARBA00022475"/>
    </source>
</evidence>
<keyword evidence="5 13" id="KW-1003">Cell membrane</keyword>
<evidence type="ECO:0000313" key="17">
    <source>
        <dbReference type="EMBL" id="MFC3152692.1"/>
    </source>
</evidence>
<dbReference type="CDD" id="cd20070">
    <property type="entry name" value="5TM_YidC_Alb3"/>
    <property type="match status" value="1"/>
</dbReference>
<comment type="subunit">
    <text evidence="13">Interacts with the Sec translocase complex via SecD. Specifically interacts with transmembrane segments of nascent integral membrane proteins during membrane integration.</text>
</comment>
<evidence type="ECO:0000313" key="18">
    <source>
        <dbReference type="Proteomes" id="UP001595476"/>
    </source>
</evidence>
<evidence type="ECO:0000256" key="7">
    <source>
        <dbReference type="ARBA" id="ARBA00022927"/>
    </source>
</evidence>
<keyword evidence="7 13" id="KW-0653">Protein transport</keyword>
<dbReference type="InterPro" id="IPR001708">
    <property type="entry name" value="YidC/ALB3/OXA1/COX18"/>
</dbReference>
<dbReference type="InterPro" id="IPR019998">
    <property type="entry name" value="Membr_insert_YidC"/>
</dbReference>
<dbReference type="PANTHER" id="PTHR12428:SF65">
    <property type="entry name" value="CYTOCHROME C OXIDASE ASSEMBLY PROTEIN COX18, MITOCHONDRIAL"/>
    <property type="match status" value="1"/>
</dbReference>
<evidence type="ECO:0000256" key="13">
    <source>
        <dbReference type="HAMAP-Rule" id="MF_01810"/>
    </source>
</evidence>
<evidence type="ECO:0000256" key="12">
    <source>
        <dbReference type="ARBA" id="ARBA00033342"/>
    </source>
</evidence>
<comment type="similarity">
    <text evidence="2 13">Belongs to the OXA1/ALB3/YidC family. Type 1 subfamily.</text>
</comment>
<comment type="caution">
    <text evidence="13">Lacks conserved residue(s) required for the propagation of feature annotation.</text>
</comment>
<dbReference type="NCBIfam" id="TIGR03593">
    <property type="entry name" value="yidC_nterm"/>
    <property type="match status" value="1"/>
</dbReference>
<evidence type="ECO:0000259" key="16">
    <source>
        <dbReference type="Pfam" id="PF14849"/>
    </source>
</evidence>
<evidence type="ECO:0000256" key="8">
    <source>
        <dbReference type="ARBA" id="ARBA00022989"/>
    </source>
</evidence>
<feature type="region of interest" description="Disordered" evidence="14">
    <location>
        <begin position="138"/>
        <end position="157"/>
    </location>
</feature>
<dbReference type="Pfam" id="PF14849">
    <property type="entry name" value="YidC_periplas"/>
    <property type="match status" value="1"/>
</dbReference>
<keyword evidence="6 13" id="KW-0812">Transmembrane</keyword>
<sequence>MDFQRVVLVLGLAIVSYLLVLQWNEDYGQPAQTQQVSSAAVVADSSTALPAEDTVVENSSDVPTVIEEPEVAPQAAQATKENTSRVIRVVTDTQEILIDTLGGDIIEVQLPLYPVSLEQKDTPFRLLEQTAARTYTAQSGLIGKDGPDKSSKTRPVYQTSASEYRLDEGQDKLSVDLSYTKDNITITKRYIFTRGDYLVQVEHIVNNQTDKDWNANVFAQLKRDKSADPSQGTAMGMQAYLGAALYMPDQPYTKIDFDDMDESKFSEEIKGGWLGMLQHYFVSAWIPVSKEEYTYQTRVLKNQGLYIIGMTGKRFTVEPGTTETVGLQFFAGPKIQDRLGEISEGLELTVDYGWLWFVAQPLFWLLDMFHNLVQNWGLAIILVTIVIKAVFFPLSAASYRSMANMRRVAPKLQELKERYGDDRQKMSQEMMSLYQKEKINPLGGCLPILVQMPVFIALYWVLLESVEIRQAPFMLWIVDLSVKDPFFILPILMGVTMFIQTSLNPTPPDPTQAKVMKMMPIMFTFFFMFFPAGLVLYWLVNNILSIAQQWYINKQIAG</sequence>
<comment type="subcellular location">
    <subcellularLocation>
        <location evidence="1">Cell inner membrane</location>
        <topology evidence="1">Multi-pass membrane protein</topology>
    </subcellularLocation>
    <subcellularLocation>
        <location evidence="13">Cell membrane</location>
        <topology evidence="13">Multi-pass membrane protein</topology>
    </subcellularLocation>
</comment>
<dbReference type="CDD" id="cd19961">
    <property type="entry name" value="EcYidC-like_peri"/>
    <property type="match status" value="1"/>
</dbReference>
<accession>A0ABV7HLZ2</accession>
<reference evidence="18" key="1">
    <citation type="journal article" date="2019" name="Int. J. Syst. Evol. Microbiol.">
        <title>The Global Catalogue of Microorganisms (GCM) 10K type strain sequencing project: providing services to taxonomists for standard genome sequencing and annotation.</title>
        <authorList>
            <consortium name="The Broad Institute Genomics Platform"/>
            <consortium name="The Broad Institute Genome Sequencing Center for Infectious Disease"/>
            <person name="Wu L."/>
            <person name="Ma J."/>
        </authorList>
    </citation>
    <scope>NUCLEOTIDE SEQUENCE [LARGE SCALE GENOMIC DNA]</scope>
    <source>
        <strain evidence="18">KCTC 52438</strain>
    </source>
</reference>
<comment type="function">
    <text evidence="13">Required for the insertion and/or proper folding and/or complex formation of integral membrane proteins into the membrane. Involved in integration of membrane proteins that insert both dependently and independently of the Sec translocase complex, as well as at least some lipoproteins. Aids folding of multispanning membrane proteins.</text>
</comment>
<dbReference type="NCBIfam" id="NF002352">
    <property type="entry name" value="PRK01318.1-3"/>
    <property type="match status" value="1"/>
</dbReference>